<accession>A0A9Q3EW02</accession>
<dbReference type="Pfam" id="PF07727">
    <property type="entry name" value="RVT_2"/>
    <property type="match status" value="1"/>
</dbReference>
<evidence type="ECO:0000313" key="3">
    <source>
        <dbReference type="Proteomes" id="UP000765509"/>
    </source>
</evidence>
<evidence type="ECO:0000259" key="1">
    <source>
        <dbReference type="Pfam" id="PF07727"/>
    </source>
</evidence>
<dbReference type="EMBL" id="AVOT02036045">
    <property type="protein sequence ID" value="MBW0530490.1"/>
    <property type="molecule type" value="Genomic_DNA"/>
</dbReference>
<proteinExistence type="predicted"/>
<dbReference type="AlphaFoldDB" id="A0A9Q3EW02"/>
<reference evidence="2" key="1">
    <citation type="submission" date="2021-03" db="EMBL/GenBank/DDBJ databases">
        <title>Draft genome sequence of rust myrtle Austropuccinia psidii MF-1, a brazilian biotype.</title>
        <authorList>
            <person name="Quecine M.C."/>
            <person name="Pachon D.M.R."/>
            <person name="Bonatelli M.L."/>
            <person name="Correr F.H."/>
            <person name="Franceschini L.M."/>
            <person name="Leite T.F."/>
            <person name="Margarido G.R.A."/>
            <person name="Almeida C.A."/>
            <person name="Ferrarezi J.A."/>
            <person name="Labate C.A."/>
        </authorList>
    </citation>
    <scope>NUCLEOTIDE SEQUENCE</scope>
    <source>
        <strain evidence="2">MF-1</strain>
    </source>
</reference>
<evidence type="ECO:0000313" key="2">
    <source>
        <dbReference type="EMBL" id="MBW0530490.1"/>
    </source>
</evidence>
<dbReference type="InterPro" id="IPR013103">
    <property type="entry name" value="RVT_2"/>
</dbReference>
<dbReference type="Proteomes" id="UP000765509">
    <property type="component" value="Unassembled WGS sequence"/>
</dbReference>
<gene>
    <name evidence="2" type="ORF">O181_070205</name>
</gene>
<sequence>MLQGTLLNTRPVSVHKAFNKSQELTNNTNSLQLANYALSASNHYQFHQIDIKSTFLNAPLEDDVPIEVPQGLTRKKIFLVLQLIKALCGLRRSPLALHNHLSKWLIGVNFTQSISDPCVFWKPAPDPIWIYIHVEDLALFGPNLDQFQKLIQKHFEMKDLREANLLLRITIHQVQNGFSLSQTHYFN</sequence>
<feature type="domain" description="Reverse transcriptase Ty1/copia-type" evidence="1">
    <location>
        <begin position="36"/>
        <end position="187"/>
    </location>
</feature>
<comment type="caution">
    <text evidence="2">The sequence shown here is derived from an EMBL/GenBank/DDBJ whole genome shotgun (WGS) entry which is preliminary data.</text>
</comment>
<dbReference type="OrthoDB" id="5423336at2759"/>
<keyword evidence="3" id="KW-1185">Reference proteome</keyword>
<organism evidence="2 3">
    <name type="scientific">Austropuccinia psidii MF-1</name>
    <dbReference type="NCBI Taxonomy" id="1389203"/>
    <lineage>
        <taxon>Eukaryota</taxon>
        <taxon>Fungi</taxon>
        <taxon>Dikarya</taxon>
        <taxon>Basidiomycota</taxon>
        <taxon>Pucciniomycotina</taxon>
        <taxon>Pucciniomycetes</taxon>
        <taxon>Pucciniales</taxon>
        <taxon>Sphaerophragmiaceae</taxon>
        <taxon>Austropuccinia</taxon>
    </lineage>
</organism>
<protein>
    <recommendedName>
        <fullName evidence="1">Reverse transcriptase Ty1/copia-type domain-containing protein</fullName>
    </recommendedName>
</protein>
<name>A0A9Q3EW02_9BASI</name>